<proteinExistence type="predicted"/>
<protein>
    <recommendedName>
        <fullName evidence="3">4Fe-4S ferredoxin-type domain-containing protein</fullName>
    </recommendedName>
</protein>
<dbReference type="EMBL" id="VJOM01000003">
    <property type="protein sequence ID" value="TSE33565.1"/>
    <property type="molecule type" value="Genomic_DNA"/>
</dbReference>
<gene>
    <name evidence="1" type="ORF">Ttaiw_00491</name>
</gene>
<sequence>MATRGRIVWIEPDAPAKPPPGAPCNGCGVCCLLAPCPVGIVLSRRWRGPCAALRWVGAERRYRCGALLAAEAAARSARGPLARAITRGYRWLLGRWIAAGRGCDCDATVEPPHDP</sequence>
<reference evidence="1 2" key="1">
    <citation type="submission" date="2019-07" db="EMBL/GenBank/DDBJ databases">
        <title>Tepidimonas taiwanensis I1-1 draft genome.</title>
        <authorList>
            <person name="Da Costa M.S."/>
            <person name="Froufe H.J.C."/>
            <person name="Egas C."/>
            <person name="Albuquerque L."/>
        </authorList>
    </citation>
    <scope>NUCLEOTIDE SEQUENCE [LARGE SCALE GENOMIC DNA]</scope>
    <source>
        <strain evidence="1 2">I1-1</strain>
    </source>
</reference>
<accession>A0A554XCI6</accession>
<name>A0A554XCI6_9BURK</name>
<dbReference type="RefSeq" id="WP_043699781.1">
    <property type="nucleotide sequence ID" value="NZ_CP083911.1"/>
</dbReference>
<evidence type="ECO:0008006" key="3">
    <source>
        <dbReference type="Google" id="ProtNLM"/>
    </source>
</evidence>
<comment type="caution">
    <text evidence="1">The sequence shown here is derived from an EMBL/GenBank/DDBJ whole genome shotgun (WGS) entry which is preliminary data.</text>
</comment>
<dbReference type="STRING" id="307486.GCA_000807215_00892"/>
<dbReference type="OrthoDB" id="8536890at2"/>
<dbReference type="AlphaFoldDB" id="A0A554XCI6"/>
<evidence type="ECO:0000313" key="1">
    <source>
        <dbReference type="EMBL" id="TSE33565.1"/>
    </source>
</evidence>
<keyword evidence="2" id="KW-1185">Reference proteome</keyword>
<dbReference type="Proteomes" id="UP000317763">
    <property type="component" value="Unassembled WGS sequence"/>
</dbReference>
<organism evidence="1 2">
    <name type="scientific">Tepidimonas taiwanensis</name>
    <dbReference type="NCBI Taxonomy" id="307486"/>
    <lineage>
        <taxon>Bacteria</taxon>
        <taxon>Pseudomonadati</taxon>
        <taxon>Pseudomonadota</taxon>
        <taxon>Betaproteobacteria</taxon>
        <taxon>Burkholderiales</taxon>
        <taxon>Tepidimonas</taxon>
    </lineage>
</organism>
<evidence type="ECO:0000313" key="2">
    <source>
        <dbReference type="Proteomes" id="UP000317763"/>
    </source>
</evidence>